<sequence length="183" mass="19652">MNFFNKVKNLFFGGDTSSDDDDVQRQRHHGSEGASPSNAAPKRQRSSGTLPNKSTAKTAAGTAGVEPRKHEPVLRDVGSSESGGVQGLDWYAASQIQDQHGDFANEFLNADTGAKSCASTPGSSGKQRRGATKVAKPNEEPVTANEARHGLFGVKLQQKTRSLTCDLLSRTSIWCLILMQLHV</sequence>
<evidence type="ECO:0000313" key="2">
    <source>
        <dbReference type="EMBL" id="GLI63865.1"/>
    </source>
</evidence>
<organism evidence="2 3">
    <name type="scientific">Volvox africanus</name>
    <dbReference type="NCBI Taxonomy" id="51714"/>
    <lineage>
        <taxon>Eukaryota</taxon>
        <taxon>Viridiplantae</taxon>
        <taxon>Chlorophyta</taxon>
        <taxon>core chlorophytes</taxon>
        <taxon>Chlorophyceae</taxon>
        <taxon>CS clade</taxon>
        <taxon>Chlamydomonadales</taxon>
        <taxon>Volvocaceae</taxon>
        <taxon>Volvox</taxon>
    </lineage>
</organism>
<keyword evidence="3" id="KW-1185">Reference proteome</keyword>
<dbReference type="EMBL" id="BSDZ01000017">
    <property type="protein sequence ID" value="GLI63865.1"/>
    <property type="molecule type" value="Genomic_DNA"/>
</dbReference>
<evidence type="ECO:0000256" key="1">
    <source>
        <dbReference type="SAM" id="MobiDB-lite"/>
    </source>
</evidence>
<protein>
    <submittedName>
        <fullName evidence="2">Uncharacterized protein</fullName>
    </submittedName>
</protein>
<comment type="caution">
    <text evidence="2">The sequence shown here is derived from an EMBL/GenBank/DDBJ whole genome shotgun (WGS) entry which is preliminary data.</text>
</comment>
<evidence type="ECO:0000313" key="3">
    <source>
        <dbReference type="Proteomes" id="UP001165090"/>
    </source>
</evidence>
<name>A0ABQ5S1V9_9CHLO</name>
<dbReference type="Proteomes" id="UP001165090">
    <property type="component" value="Unassembled WGS sequence"/>
</dbReference>
<gene>
    <name evidence="2" type="ORF">VaNZ11_006979</name>
</gene>
<feature type="compositionally biased region" description="Low complexity" evidence="1">
    <location>
        <begin position="55"/>
        <end position="64"/>
    </location>
</feature>
<proteinExistence type="predicted"/>
<feature type="region of interest" description="Disordered" evidence="1">
    <location>
        <begin position="115"/>
        <end position="141"/>
    </location>
</feature>
<reference evidence="2 3" key="1">
    <citation type="journal article" date="2023" name="IScience">
        <title>Expanded male sex-determining region conserved during the evolution of homothallism in the green alga Volvox.</title>
        <authorList>
            <person name="Yamamoto K."/>
            <person name="Matsuzaki R."/>
            <person name="Mahakham W."/>
            <person name="Heman W."/>
            <person name="Sekimoto H."/>
            <person name="Kawachi M."/>
            <person name="Minakuchi Y."/>
            <person name="Toyoda A."/>
            <person name="Nozaki H."/>
        </authorList>
    </citation>
    <scope>NUCLEOTIDE SEQUENCE [LARGE SCALE GENOMIC DNA]</scope>
    <source>
        <strain evidence="2 3">NIES-4468</strain>
    </source>
</reference>
<accession>A0ABQ5S1V9</accession>
<feature type="region of interest" description="Disordered" evidence="1">
    <location>
        <begin position="1"/>
        <end position="83"/>
    </location>
</feature>